<gene>
    <name evidence="3" type="ORF">AOLFYP35_00310</name>
</gene>
<evidence type="ECO:0000256" key="2">
    <source>
        <dbReference type="SAM" id="Phobius"/>
    </source>
</evidence>
<feature type="transmembrane region" description="Helical" evidence="2">
    <location>
        <begin position="124"/>
        <end position="142"/>
    </location>
</feature>
<accession>A0A6N2REA3</accession>
<dbReference type="AlphaFoldDB" id="A0A6N2REA3"/>
<name>A0A6N2REA3_9ACTO</name>
<feature type="transmembrane region" description="Helical" evidence="2">
    <location>
        <begin position="6"/>
        <end position="26"/>
    </location>
</feature>
<evidence type="ECO:0000313" key="3">
    <source>
        <dbReference type="EMBL" id="VYS78984.1"/>
    </source>
</evidence>
<sequence length="219" mass="24178">MALLFILLIFAIIIAFLFFYMRLLLWILFSPDYVLAIGFAGIFTMDHMAWLTSSETAHFIWAVVAMVIVGFAYHKLNNLLYSASRRIYAIVSFPIVVISSLFLMLTVVLMFLEEFAPNLADDPTIEHAIYIVLALIIAVFAWRKRQTTMAQLHSPTNIVLTNGNVMVVESSSPTPTSPYTPPAASYTPPVSPYSPPATPPTSAPGAFPPPPGKGGFKNY</sequence>
<feature type="transmembrane region" description="Helical" evidence="2">
    <location>
        <begin position="33"/>
        <end position="52"/>
    </location>
</feature>
<reference evidence="3" key="1">
    <citation type="submission" date="2019-11" db="EMBL/GenBank/DDBJ databases">
        <authorList>
            <person name="Feng L."/>
        </authorList>
    </citation>
    <scope>NUCLEOTIDE SEQUENCE</scope>
    <source>
        <strain evidence="3">AodontolyticusLFYP35</strain>
    </source>
</reference>
<feature type="transmembrane region" description="Helical" evidence="2">
    <location>
        <begin position="88"/>
        <end position="112"/>
    </location>
</feature>
<feature type="region of interest" description="Disordered" evidence="1">
    <location>
        <begin position="171"/>
        <end position="219"/>
    </location>
</feature>
<feature type="transmembrane region" description="Helical" evidence="2">
    <location>
        <begin position="58"/>
        <end position="76"/>
    </location>
</feature>
<proteinExistence type="predicted"/>
<feature type="compositionally biased region" description="Pro residues" evidence="1">
    <location>
        <begin position="189"/>
        <end position="212"/>
    </location>
</feature>
<evidence type="ECO:0000256" key="1">
    <source>
        <dbReference type="SAM" id="MobiDB-lite"/>
    </source>
</evidence>
<keyword evidence="2" id="KW-1133">Transmembrane helix</keyword>
<keyword evidence="2" id="KW-0812">Transmembrane</keyword>
<organism evidence="3">
    <name type="scientific">Schaalia odontolytica</name>
    <dbReference type="NCBI Taxonomy" id="1660"/>
    <lineage>
        <taxon>Bacteria</taxon>
        <taxon>Bacillati</taxon>
        <taxon>Actinomycetota</taxon>
        <taxon>Actinomycetes</taxon>
        <taxon>Actinomycetales</taxon>
        <taxon>Actinomycetaceae</taxon>
        <taxon>Schaalia</taxon>
    </lineage>
</organism>
<dbReference type="EMBL" id="CACRSM010000002">
    <property type="protein sequence ID" value="VYS78984.1"/>
    <property type="molecule type" value="Genomic_DNA"/>
</dbReference>
<keyword evidence="2" id="KW-0472">Membrane</keyword>
<protein>
    <submittedName>
        <fullName evidence="3">Uncharacterized protein</fullName>
    </submittedName>
</protein>